<dbReference type="Proteomes" id="UP000237347">
    <property type="component" value="Unassembled WGS sequence"/>
</dbReference>
<dbReference type="AlphaFoldDB" id="A0AAW0IWI4"/>
<keyword evidence="1" id="KW-0175">Coiled coil</keyword>
<reference evidence="2 3" key="1">
    <citation type="journal article" date="2018" name="Sci. Data">
        <title>The draft genome sequence of cork oak.</title>
        <authorList>
            <person name="Ramos A.M."/>
            <person name="Usie A."/>
            <person name="Barbosa P."/>
            <person name="Barros P.M."/>
            <person name="Capote T."/>
            <person name="Chaves I."/>
            <person name="Simoes F."/>
            <person name="Abreu I."/>
            <person name="Carrasquinho I."/>
            <person name="Faro C."/>
            <person name="Guimaraes J.B."/>
            <person name="Mendonca D."/>
            <person name="Nobrega F."/>
            <person name="Rodrigues L."/>
            <person name="Saibo N.J.M."/>
            <person name="Varela M.C."/>
            <person name="Egas C."/>
            <person name="Matos J."/>
            <person name="Miguel C.M."/>
            <person name="Oliveira M.M."/>
            <person name="Ricardo C.P."/>
            <person name="Goncalves S."/>
        </authorList>
    </citation>
    <scope>NUCLEOTIDE SEQUENCE [LARGE SCALE GENOMIC DNA]</scope>
    <source>
        <strain evidence="3">cv. HL8</strain>
    </source>
</reference>
<gene>
    <name evidence="2" type="ORF">CFP56_041113</name>
</gene>
<dbReference type="EMBL" id="PKMF04000814">
    <property type="protein sequence ID" value="KAK7818754.1"/>
    <property type="molecule type" value="Genomic_DNA"/>
</dbReference>
<evidence type="ECO:0000313" key="3">
    <source>
        <dbReference type="Proteomes" id="UP000237347"/>
    </source>
</evidence>
<dbReference type="PANTHER" id="PTHR35766">
    <property type="entry name" value="OS08G0543600 PROTEIN"/>
    <property type="match status" value="1"/>
</dbReference>
<name>A0AAW0IWI4_QUESU</name>
<evidence type="ECO:0000256" key="1">
    <source>
        <dbReference type="SAM" id="Coils"/>
    </source>
</evidence>
<organism evidence="2 3">
    <name type="scientific">Quercus suber</name>
    <name type="common">Cork oak</name>
    <dbReference type="NCBI Taxonomy" id="58331"/>
    <lineage>
        <taxon>Eukaryota</taxon>
        <taxon>Viridiplantae</taxon>
        <taxon>Streptophyta</taxon>
        <taxon>Embryophyta</taxon>
        <taxon>Tracheophyta</taxon>
        <taxon>Spermatophyta</taxon>
        <taxon>Magnoliopsida</taxon>
        <taxon>eudicotyledons</taxon>
        <taxon>Gunneridae</taxon>
        <taxon>Pentapetalae</taxon>
        <taxon>rosids</taxon>
        <taxon>fabids</taxon>
        <taxon>Fagales</taxon>
        <taxon>Fagaceae</taxon>
        <taxon>Quercus</taxon>
    </lineage>
</organism>
<proteinExistence type="predicted"/>
<accession>A0AAW0IWI4</accession>
<feature type="non-terminal residue" evidence="2">
    <location>
        <position position="74"/>
    </location>
</feature>
<keyword evidence="3" id="KW-1185">Reference proteome</keyword>
<protein>
    <submittedName>
        <fullName evidence="2">Uncharacterized protein</fullName>
    </submittedName>
</protein>
<evidence type="ECO:0000313" key="2">
    <source>
        <dbReference type="EMBL" id="KAK7818754.1"/>
    </source>
</evidence>
<sequence length="74" mass="8876">MLLNVALFGQEQLREREQAVHELERKMEEKDRELHAIKLDNEAAWAKEDLLREQNKELASFRYEFACITLFLQV</sequence>
<comment type="caution">
    <text evidence="2">The sequence shown here is derived from an EMBL/GenBank/DDBJ whole genome shotgun (WGS) entry which is preliminary data.</text>
</comment>
<feature type="coiled-coil region" evidence="1">
    <location>
        <begin position="13"/>
        <end position="40"/>
    </location>
</feature>
<dbReference type="PANTHER" id="PTHR35766:SF1">
    <property type="entry name" value="OS08G0543600 PROTEIN"/>
    <property type="match status" value="1"/>
</dbReference>